<dbReference type="InterPro" id="IPR008979">
    <property type="entry name" value="Galactose-bd-like_sf"/>
</dbReference>
<organism evidence="3 5">
    <name type="scientific">Streptomyces fulvorobeus</name>
    <dbReference type="NCBI Taxonomy" id="284028"/>
    <lineage>
        <taxon>Bacteria</taxon>
        <taxon>Bacillati</taxon>
        <taxon>Actinomycetota</taxon>
        <taxon>Actinomycetes</taxon>
        <taxon>Kitasatosporales</taxon>
        <taxon>Streptomycetaceae</taxon>
        <taxon>Streptomyces</taxon>
    </lineage>
</organism>
<dbReference type="EMBL" id="BLWC01000001">
    <property type="protein sequence ID" value="GFM99143.1"/>
    <property type="molecule type" value="Genomic_DNA"/>
</dbReference>
<sequence length="64" mass="6809">MDGSPATGWSPDGARGALSVDLGRKAAVTSFVPRWSDVRPAAHRLETSLDGGRRRPYRSGTAAR</sequence>
<evidence type="ECO:0000259" key="2">
    <source>
        <dbReference type="PROSITE" id="PS50022"/>
    </source>
</evidence>
<dbReference type="PROSITE" id="PS50022">
    <property type="entry name" value="FA58C_3"/>
    <property type="match status" value="1"/>
</dbReference>
<dbReference type="InterPro" id="IPR000421">
    <property type="entry name" value="FA58C"/>
</dbReference>
<feature type="region of interest" description="Disordered" evidence="1">
    <location>
        <begin position="44"/>
        <end position="64"/>
    </location>
</feature>
<comment type="caution">
    <text evidence="3">The sequence shown here is derived from an EMBL/GenBank/DDBJ whole genome shotgun (WGS) entry which is preliminary data.</text>
</comment>
<evidence type="ECO:0000313" key="5">
    <source>
        <dbReference type="Proteomes" id="UP000498980"/>
    </source>
</evidence>
<evidence type="ECO:0000313" key="4">
    <source>
        <dbReference type="EMBL" id="NYE42730.1"/>
    </source>
</evidence>
<evidence type="ECO:0000313" key="6">
    <source>
        <dbReference type="Proteomes" id="UP000530403"/>
    </source>
</evidence>
<proteinExistence type="predicted"/>
<feature type="domain" description="F5/8 type C" evidence="2">
    <location>
        <begin position="1"/>
        <end position="64"/>
    </location>
</feature>
<evidence type="ECO:0000256" key="1">
    <source>
        <dbReference type="SAM" id="MobiDB-lite"/>
    </source>
</evidence>
<reference evidence="3 5" key="1">
    <citation type="submission" date="2020-05" db="EMBL/GenBank/DDBJ databases">
        <title>Whole genome shotgun sequence of Streptomyces fulvorobeus NBRC 15897.</title>
        <authorList>
            <person name="Komaki H."/>
            <person name="Tamura T."/>
        </authorList>
    </citation>
    <scope>NUCLEOTIDE SEQUENCE [LARGE SCALE GENOMIC DNA]</scope>
    <source>
        <strain evidence="3 5">NBRC 15897</strain>
    </source>
</reference>
<dbReference type="Proteomes" id="UP000498980">
    <property type="component" value="Unassembled WGS sequence"/>
</dbReference>
<dbReference type="Proteomes" id="UP000530403">
    <property type="component" value="Unassembled WGS sequence"/>
</dbReference>
<dbReference type="EMBL" id="JACCCF010000001">
    <property type="protein sequence ID" value="NYE42730.1"/>
    <property type="molecule type" value="Genomic_DNA"/>
</dbReference>
<accession>A0A7J0CB81</accession>
<dbReference type="Gene3D" id="2.60.120.260">
    <property type="entry name" value="Galactose-binding domain-like"/>
    <property type="match status" value="1"/>
</dbReference>
<protein>
    <recommendedName>
        <fullName evidence="2">F5/8 type C domain-containing protein</fullName>
    </recommendedName>
</protein>
<feature type="compositionally biased region" description="Basic and acidic residues" evidence="1">
    <location>
        <begin position="44"/>
        <end position="53"/>
    </location>
</feature>
<dbReference type="AlphaFoldDB" id="A0A7J0CB81"/>
<dbReference type="SUPFAM" id="SSF49785">
    <property type="entry name" value="Galactose-binding domain-like"/>
    <property type="match status" value="1"/>
</dbReference>
<evidence type="ECO:0000313" key="3">
    <source>
        <dbReference type="EMBL" id="GFM99143.1"/>
    </source>
</evidence>
<keyword evidence="5" id="KW-1185">Reference proteome</keyword>
<reference evidence="4 6" key="2">
    <citation type="submission" date="2020-07" db="EMBL/GenBank/DDBJ databases">
        <title>Sequencing the genomes of 1000 actinobacteria strains.</title>
        <authorList>
            <person name="Klenk H.-P."/>
        </authorList>
    </citation>
    <scope>NUCLEOTIDE SEQUENCE [LARGE SCALE GENOMIC DNA]</scope>
    <source>
        <strain evidence="4 6">DSM 41455</strain>
    </source>
</reference>
<gene>
    <name evidence="4" type="ORF">HEB29_003741</name>
    <name evidence="3" type="ORF">Sfulv_39540</name>
</gene>
<name>A0A7J0CB81_9ACTN</name>